<accession>A0A517QN41</accession>
<feature type="transmembrane region" description="Helical" evidence="5">
    <location>
        <begin position="187"/>
        <end position="208"/>
    </location>
</feature>
<keyword evidence="4 5" id="KW-0472">Membrane</keyword>
<evidence type="ECO:0000313" key="8">
    <source>
        <dbReference type="Proteomes" id="UP000315724"/>
    </source>
</evidence>
<feature type="domain" description="Methylamine utilisation protein MauE" evidence="6">
    <location>
        <begin position="111"/>
        <end position="203"/>
    </location>
</feature>
<dbReference type="OrthoDB" id="239293at2"/>
<dbReference type="RefSeq" id="WP_145198686.1">
    <property type="nucleotide sequence ID" value="NZ_CP036267.1"/>
</dbReference>
<proteinExistence type="predicted"/>
<dbReference type="GO" id="GO:0016020">
    <property type="term" value="C:membrane"/>
    <property type="evidence" value="ECO:0007669"/>
    <property type="project" value="UniProtKB-SubCell"/>
</dbReference>
<keyword evidence="2 5" id="KW-0812">Transmembrane</keyword>
<reference evidence="7 8" key="1">
    <citation type="submission" date="2019-02" db="EMBL/GenBank/DDBJ databases">
        <title>Deep-cultivation of Planctomycetes and their phenomic and genomic characterization uncovers novel biology.</title>
        <authorList>
            <person name="Wiegand S."/>
            <person name="Jogler M."/>
            <person name="Boedeker C."/>
            <person name="Pinto D."/>
            <person name="Vollmers J."/>
            <person name="Rivas-Marin E."/>
            <person name="Kohn T."/>
            <person name="Peeters S.H."/>
            <person name="Heuer A."/>
            <person name="Rast P."/>
            <person name="Oberbeckmann S."/>
            <person name="Bunk B."/>
            <person name="Jeske O."/>
            <person name="Meyerdierks A."/>
            <person name="Storesund J.E."/>
            <person name="Kallscheuer N."/>
            <person name="Luecker S."/>
            <person name="Lage O.M."/>
            <person name="Pohl T."/>
            <person name="Merkel B.J."/>
            <person name="Hornburger P."/>
            <person name="Mueller R.-W."/>
            <person name="Bruemmer F."/>
            <person name="Labrenz M."/>
            <person name="Spormann A.M."/>
            <person name="Op den Camp H."/>
            <person name="Overmann J."/>
            <person name="Amann R."/>
            <person name="Jetten M.S.M."/>
            <person name="Mascher T."/>
            <person name="Medema M.H."/>
            <person name="Devos D.P."/>
            <person name="Kaster A.-K."/>
            <person name="Ovreas L."/>
            <person name="Rohde M."/>
            <person name="Galperin M.Y."/>
            <person name="Jogler C."/>
        </authorList>
    </citation>
    <scope>NUCLEOTIDE SEQUENCE [LARGE SCALE GENOMIC DNA]</scope>
    <source>
        <strain evidence="7 8">Mal48</strain>
    </source>
</reference>
<evidence type="ECO:0000256" key="1">
    <source>
        <dbReference type="ARBA" id="ARBA00004141"/>
    </source>
</evidence>
<dbReference type="Proteomes" id="UP000315724">
    <property type="component" value="Chromosome"/>
</dbReference>
<feature type="transmembrane region" description="Helical" evidence="5">
    <location>
        <begin position="39"/>
        <end position="59"/>
    </location>
</feature>
<gene>
    <name evidence="7" type="ORF">Mal48_22560</name>
</gene>
<dbReference type="GO" id="GO:0030416">
    <property type="term" value="P:methylamine metabolic process"/>
    <property type="evidence" value="ECO:0007669"/>
    <property type="project" value="InterPro"/>
</dbReference>
<evidence type="ECO:0000259" key="6">
    <source>
        <dbReference type="Pfam" id="PF07291"/>
    </source>
</evidence>
<evidence type="ECO:0000256" key="5">
    <source>
        <dbReference type="SAM" id="Phobius"/>
    </source>
</evidence>
<dbReference type="Pfam" id="PF07291">
    <property type="entry name" value="MauE"/>
    <property type="match status" value="1"/>
</dbReference>
<evidence type="ECO:0000256" key="2">
    <source>
        <dbReference type="ARBA" id="ARBA00022692"/>
    </source>
</evidence>
<dbReference type="EMBL" id="CP036267">
    <property type="protein sequence ID" value="QDT33004.1"/>
    <property type="molecule type" value="Genomic_DNA"/>
</dbReference>
<dbReference type="InterPro" id="IPR009908">
    <property type="entry name" value="Methylamine_util_MauE"/>
</dbReference>
<name>A0A517QN41_9PLAN</name>
<organism evidence="7 8">
    <name type="scientific">Thalassoglobus polymorphus</name>
    <dbReference type="NCBI Taxonomy" id="2527994"/>
    <lineage>
        <taxon>Bacteria</taxon>
        <taxon>Pseudomonadati</taxon>
        <taxon>Planctomycetota</taxon>
        <taxon>Planctomycetia</taxon>
        <taxon>Planctomycetales</taxon>
        <taxon>Planctomycetaceae</taxon>
        <taxon>Thalassoglobus</taxon>
    </lineage>
</organism>
<comment type="subcellular location">
    <subcellularLocation>
        <location evidence="1">Membrane</location>
        <topology evidence="1">Multi-pass membrane protein</topology>
    </subcellularLocation>
</comment>
<evidence type="ECO:0000313" key="7">
    <source>
        <dbReference type="EMBL" id="QDT33004.1"/>
    </source>
</evidence>
<evidence type="ECO:0000256" key="4">
    <source>
        <dbReference type="ARBA" id="ARBA00023136"/>
    </source>
</evidence>
<sequence>MFFFTLLLLLVTHSLWMQLNSTASPQIPWFEFLCQFPQTIERGFLAALVLAAILLIFSASESLTRRVIRVVYFVSFTGLVLLDQHRLQPWTLQLLLFSIVLSLAPRRDGLSCCRALVIILYAYSAISKIDLAFLDGQGQLLLDGLLKPFGVDNEMWSRQTKRALAASFPVGELLVACLLVPQRTRGIGLVGATLMHLMILVALGPWGLNHENGVLIWNVYFLFQNFILFRKPSEAAESDPSPRKASSWIAIGVTGLFAILPSLENWGWYDHWPAWAVYSARPERVEVLVDESIVASLSPSLQSLCGRPAPLDVRVPIVLDRWSFQTRDCPIYPQARYRVALANALLRKQVDSQSITIEISSTPNRFTGKREKHVFHGWKEIDQLRKNYRLNTQARILE</sequence>
<dbReference type="AlphaFoldDB" id="A0A517QN41"/>
<evidence type="ECO:0000256" key="3">
    <source>
        <dbReference type="ARBA" id="ARBA00022989"/>
    </source>
</evidence>
<keyword evidence="8" id="KW-1185">Reference proteome</keyword>
<dbReference type="KEGG" id="tpol:Mal48_22560"/>
<keyword evidence="3 5" id="KW-1133">Transmembrane helix</keyword>
<feature type="transmembrane region" description="Helical" evidence="5">
    <location>
        <begin position="245"/>
        <end position="263"/>
    </location>
</feature>
<protein>
    <recommendedName>
        <fullName evidence="6">Methylamine utilisation protein MauE domain-containing protein</fullName>
    </recommendedName>
</protein>